<feature type="region of interest" description="Disordered" evidence="6">
    <location>
        <begin position="331"/>
        <end position="354"/>
    </location>
</feature>
<gene>
    <name evidence="9" type="ORF">SAMN05877838_1244</name>
</gene>
<comment type="similarity">
    <text evidence="2">Belongs to the EamA transporter family.</text>
</comment>
<feature type="transmembrane region" description="Helical" evidence="7">
    <location>
        <begin position="109"/>
        <end position="129"/>
    </location>
</feature>
<evidence type="ECO:0000256" key="6">
    <source>
        <dbReference type="SAM" id="MobiDB-lite"/>
    </source>
</evidence>
<name>A0A286I8C0_9HYPH</name>
<evidence type="ECO:0000256" key="4">
    <source>
        <dbReference type="ARBA" id="ARBA00022989"/>
    </source>
</evidence>
<sequence>MHDKSPFLWMPCGKTTADDAALPSRCRTRARRSFIFSSPLRMRNAMSRTTDILLTSLAPAIWGSTYLVTTEMLPAGHPLTLAMLRALPAGLVLLAFTRCFPPRAWLGRAFLLGSFNFALFWVLLFVAAYRLPGGIAATLGALQALIVIVMARGWLGTPIKAGAVAAAATGVLGVALLLIGPEATIDPVGIAAGLGGAASMAAGTVLSRKWQPPVSALSFAAWQLTAGGLILLPLALIVEPPLPALSATNLAGLAWLGLVGAAVTYAIWFRGVARLEPGAVSMLGMMSPVTAVTLGWLWLDQSLSPLQLLGAAIILGSVWAGQRVNRPRAESTLARSVTQQANAARTHSGKVAPQ</sequence>
<feature type="transmembrane region" description="Helical" evidence="7">
    <location>
        <begin position="305"/>
        <end position="321"/>
    </location>
</feature>
<keyword evidence="10" id="KW-1185">Reference proteome</keyword>
<dbReference type="InterPro" id="IPR000620">
    <property type="entry name" value="EamA_dom"/>
</dbReference>
<evidence type="ECO:0000256" key="2">
    <source>
        <dbReference type="ARBA" id="ARBA00007362"/>
    </source>
</evidence>
<feature type="transmembrane region" description="Helical" evidence="7">
    <location>
        <begin position="162"/>
        <end position="181"/>
    </location>
</feature>
<keyword evidence="4 7" id="KW-1133">Transmembrane helix</keyword>
<keyword evidence="5 7" id="KW-0472">Membrane</keyword>
<dbReference type="EMBL" id="OCPC01000001">
    <property type="protein sequence ID" value="SOE16378.1"/>
    <property type="molecule type" value="Genomic_DNA"/>
</dbReference>
<feature type="transmembrane region" description="Helical" evidence="7">
    <location>
        <begin position="75"/>
        <end position="97"/>
    </location>
</feature>
<organism evidence="9 10">
    <name type="scientific">Hoeflea halophila</name>
    <dbReference type="NCBI Taxonomy" id="714899"/>
    <lineage>
        <taxon>Bacteria</taxon>
        <taxon>Pseudomonadati</taxon>
        <taxon>Pseudomonadota</taxon>
        <taxon>Alphaproteobacteria</taxon>
        <taxon>Hyphomicrobiales</taxon>
        <taxon>Rhizobiaceae</taxon>
        <taxon>Hoeflea</taxon>
    </lineage>
</organism>
<comment type="subcellular location">
    <subcellularLocation>
        <location evidence="1">Membrane</location>
        <topology evidence="1">Multi-pass membrane protein</topology>
    </subcellularLocation>
</comment>
<evidence type="ECO:0000313" key="9">
    <source>
        <dbReference type="EMBL" id="SOE16378.1"/>
    </source>
</evidence>
<accession>A0A286I8C0</accession>
<dbReference type="InterPro" id="IPR050638">
    <property type="entry name" value="AA-Vitamin_Transporters"/>
</dbReference>
<feature type="transmembrane region" description="Helical" evidence="7">
    <location>
        <begin position="280"/>
        <end position="299"/>
    </location>
</feature>
<dbReference type="SUPFAM" id="SSF103481">
    <property type="entry name" value="Multidrug resistance efflux transporter EmrE"/>
    <property type="match status" value="2"/>
</dbReference>
<dbReference type="GO" id="GO:0016020">
    <property type="term" value="C:membrane"/>
    <property type="evidence" value="ECO:0007669"/>
    <property type="project" value="UniProtKB-SubCell"/>
</dbReference>
<evidence type="ECO:0000256" key="1">
    <source>
        <dbReference type="ARBA" id="ARBA00004141"/>
    </source>
</evidence>
<feature type="domain" description="EamA" evidence="8">
    <location>
        <begin position="52"/>
        <end position="178"/>
    </location>
</feature>
<evidence type="ECO:0000256" key="5">
    <source>
        <dbReference type="ARBA" id="ARBA00023136"/>
    </source>
</evidence>
<reference evidence="10" key="1">
    <citation type="submission" date="2017-08" db="EMBL/GenBank/DDBJ databases">
        <authorList>
            <person name="Varghese N."/>
            <person name="Submissions S."/>
        </authorList>
    </citation>
    <scope>NUCLEOTIDE SEQUENCE [LARGE SCALE GENOMIC DNA]</scope>
    <source>
        <strain evidence="10">KCTC 23107</strain>
    </source>
</reference>
<protein>
    <submittedName>
        <fullName evidence="9">Probable blue pigment (Indigoidine) exporter</fullName>
    </submittedName>
</protein>
<evidence type="ECO:0000259" key="8">
    <source>
        <dbReference type="Pfam" id="PF00892"/>
    </source>
</evidence>
<evidence type="ECO:0000256" key="3">
    <source>
        <dbReference type="ARBA" id="ARBA00022692"/>
    </source>
</evidence>
<feature type="transmembrane region" description="Helical" evidence="7">
    <location>
        <begin position="135"/>
        <end position="155"/>
    </location>
</feature>
<dbReference type="Pfam" id="PF00892">
    <property type="entry name" value="EamA"/>
    <property type="match status" value="2"/>
</dbReference>
<dbReference type="PANTHER" id="PTHR32322:SF2">
    <property type="entry name" value="EAMA DOMAIN-CONTAINING PROTEIN"/>
    <property type="match status" value="1"/>
</dbReference>
<dbReference type="InterPro" id="IPR037185">
    <property type="entry name" value="EmrE-like"/>
</dbReference>
<dbReference type="AlphaFoldDB" id="A0A286I8C0"/>
<feature type="domain" description="EamA" evidence="8">
    <location>
        <begin position="189"/>
        <end position="319"/>
    </location>
</feature>
<feature type="compositionally biased region" description="Polar residues" evidence="6">
    <location>
        <begin position="333"/>
        <end position="345"/>
    </location>
</feature>
<feature type="transmembrane region" description="Helical" evidence="7">
    <location>
        <begin position="51"/>
        <end position="69"/>
    </location>
</feature>
<keyword evidence="3 7" id="KW-0812">Transmembrane</keyword>
<dbReference type="PANTHER" id="PTHR32322">
    <property type="entry name" value="INNER MEMBRANE TRANSPORTER"/>
    <property type="match status" value="1"/>
</dbReference>
<feature type="transmembrane region" description="Helical" evidence="7">
    <location>
        <begin position="187"/>
        <end position="207"/>
    </location>
</feature>
<dbReference type="Proteomes" id="UP000219465">
    <property type="component" value="Unassembled WGS sequence"/>
</dbReference>
<evidence type="ECO:0000256" key="7">
    <source>
        <dbReference type="SAM" id="Phobius"/>
    </source>
</evidence>
<feature type="transmembrane region" description="Helical" evidence="7">
    <location>
        <begin position="250"/>
        <end position="268"/>
    </location>
</feature>
<proteinExistence type="inferred from homology"/>
<evidence type="ECO:0000313" key="10">
    <source>
        <dbReference type="Proteomes" id="UP000219465"/>
    </source>
</evidence>
<feature type="transmembrane region" description="Helical" evidence="7">
    <location>
        <begin position="219"/>
        <end position="238"/>
    </location>
</feature>